<dbReference type="RefSeq" id="WP_252621649.1">
    <property type="nucleotide sequence ID" value="NZ_CP099490.1"/>
</dbReference>
<dbReference type="Pfam" id="PF00348">
    <property type="entry name" value="polyprenyl_synt"/>
    <property type="match status" value="1"/>
</dbReference>
<protein>
    <submittedName>
        <fullName evidence="7">Polyprenyl synthetase family protein</fullName>
    </submittedName>
</protein>
<organism evidence="7 8">
    <name type="scientific">Ornithinimicrobium cryptoxanthini</name>
    <dbReference type="NCBI Taxonomy" id="2934161"/>
    <lineage>
        <taxon>Bacteria</taxon>
        <taxon>Bacillati</taxon>
        <taxon>Actinomycetota</taxon>
        <taxon>Actinomycetes</taxon>
        <taxon>Micrococcales</taxon>
        <taxon>Ornithinimicrobiaceae</taxon>
        <taxon>Ornithinimicrobium</taxon>
    </lineage>
</organism>
<keyword evidence="8" id="KW-1185">Reference proteome</keyword>
<dbReference type="Proteomes" id="UP001056535">
    <property type="component" value="Chromosome"/>
</dbReference>
<dbReference type="InterPro" id="IPR033749">
    <property type="entry name" value="Polyprenyl_synt_CS"/>
</dbReference>
<evidence type="ECO:0000313" key="7">
    <source>
        <dbReference type="EMBL" id="USQ76946.1"/>
    </source>
</evidence>
<evidence type="ECO:0000256" key="2">
    <source>
        <dbReference type="ARBA" id="ARBA00006706"/>
    </source>
</evidence>
<evidence type="ECO:0000256" key="5">
    <source>
        <dbReference type="ARBA" id="ARBA00022842"/>
    </source>
</evidence>
<evidence type="ECO:0000313" key="8">
    <source>
        <dbReference type="Proteomes" id="UP001056535"/>
    </source>
</evidence>
<gene>
    <name evidence="7" type="ORF">NF557_03215</name>
</gene>
<reference evidence="7" key="1">
    <citation type="submission" date="2022-06" db="EMBL/GenBank/DDBJ databases">
        <title>Ornithinimicrobium JY.X270.</title>
        <authorList>
            <person name="Huang Y."/>
        </authorList>
    </citation>
    <scope>NUCLEOTIDE SEQUENCE</scope>
    <source>
        <strain evidence="7">JY.X270</strain>
    </source>
</reference>
<dbReference type="SFLD" id="SFLDG01017">
    <property type="entry name" value="Polyprenyl_Transferase_Like"/>
    <property type="match status" value="1"/>
</dbReference>
<evidence type="ECO:0000256" key="6">
    <source>
        <dbReference type="RuleBase" id="RU004466"/>
    </source>
</evidence>
<dbReference type="InterPro" id="IPR000092">
    <property type="entry name" value="Polyprenyl_synt"/>
</dbReference>
<comment type="cofactor">
    <cofactor evidence="1">
        <name>Mg(2+)</name>
        <dbReference type="ChEBI" id="CHEBI:18420"/>
    </cofactor>
</comment>
<name>A0ABY4YJG9_9MICO</name>
<dbReference type="CDD" id="cd00685">
    <property type="entry name" value="Trans_IPPS_HT"/>
    <property type="match status" value="1"/>
</dbReference>
<evidence type="ECO:0000256" key="4">
    <source>
        <dbReference type="ARBA" id="ARBA00022723"/>
    </source>
</evidence>
<dbReference type="InterPro" id="IPR008949">
    <property type="entry name" value="Isoprenoid_synthase_dom_sf"/>
</dbReference>
<dbReference type="PANTHER" id="PTHR12001:SF69">
    <property type="entry name" value="ALL TRANS-POLYPRENYL-DIPHOSPHATE SYNTHASE PDSS1"/>
    <property type="match status" value="1"/>
</dbReference>
<dbReference type="Gene3D" id="1.10.600.10">
    <property type="entry name" value="Farnesyl Diphosphate Synthase"/>
    <property type="match status" value="1"/>
</dbReference>
<proteinExistence type="inferred from homology"/>
<dbReference type="PANTHER" id="PTHR12001">
    <property type="entry name" value="GERANYLGERANYL PYROPHOSPHATE SYNTHASE"/>
    <property type="match status" value="1"/>
</dbReference>
<evidence type="ECO:0000256" key="3">
    <source>
        <dbReference type="ARBA" id="ARBA00022679"/>
    </source>
</evidence>
<dbReference type="EMBL" id="CP099490">
    <property type="protein sequence ID" value="USQ76946.1"/>
    <property type="molecule type" value="Genomic_DNA"/>
</dbReference>
<keyword evidence="4" id="KW-0479">Metal-binding</keyword>
<dbReference type="PROSITE" id="PS00444">
    <property type="entry name" value="POLYPRENYL_SYNTHASE_2"/>
    <property type="match status" value="1"/>
</dbReference>
<evidence type="ECO:0000256" key="1">
    <source>
        <dbReference type="ARBA" id="ARBA00001946"/>
    </source>
</evidence>
<sequence>MTGQDVGTQLVPGIDPDLNHRLLTGLEAVQRRLNEVVDHDDAFIAGAARHLSDAGGKRFRPLLTLLAAEVGASMPEPAGATQDEVAARVVDAAVSVELTHLASLYHDDVMDEADLRRGVPSANVAYDNSTAILVGDLLFGTASQVVSRLGAEAVRIQADTFVRLCAGQIRDDRPVPPHADPVEHYLGVLADKTGALIATAARYGAMFSGCDVETTRLLTQFGEKLGVVFQLADDLLDVASDHEESGKTPGTDLREGKATLPVLLVRGSTDPGDDRLKELVAGPIEDDADLREALTLLRGHPAMDAARAQTLRVADEARALLAPLPEGPAVQALQILVDGVALRSS</sequence>
<dbReference type="SFLD" id="SFLDS00005">
    <property type="entry name" value="Isoprenoid_Synthase_Type_I"/>
    <property type="match status" value="1"/>
</dbReference>
<dbReference type="SUPFAM" id="SSF48576">
    <property type="entry name" value="Terpenoid synthases"/>
    <property type="match status" value="1"/>
</dbReference>
<accession>A0ABY4YJG9</accession>
<comment type="similarity">
    <text evidence="2 6">Belongs to the FPP/GGPP synthase family.</text>
</comment>
<keyword evidence="5" id="KW-0460">Magnesium</keyword>
<keyword evidence="3 6" id="KW-0808">Transferase</keyword>